<feature type="compositionally biased region" description="Low complexity" evidence="1">
    <location>
        <begin position="55"/>
        <end position="84"/>
    </location>
</feature>
<dbReference type="GeneID" id="28770023"/>
<proteinExistence type="predicted"/>
<gene>
    <name evidence="2" type="ORF">CC84DRAFT_497058</name>
</gene>
<sequence>MAATEYYMGTAAAQQLGHIRPPAHELPGHQQLSYQHSQPANQIQPYNERPPTYSPYPAQQQQPRPQQTYQPQQYQQRPQGHQQPYPLPPASYSPRPTSQPRPQRYPQPQPQSALLGVPLQHHRSHSQPPRVRFADRDEYSTDSGSYTSDSSASRRRHKKHHHHHHHRRSSDHDSRDRGYDSEPRSEPRNAHSKSRKNRDTFLGAGAGGVIGDAIFPGLGTVGGLLLGGYGGRKRASKKEEDREWEAESDADSARKHGRNHKHRHHREYDDGGYAGEGRHKHHRGGESGWDEESRTYRKGLAVR</sequence>
<evidence type="ECO:0000313" key="3">
    <source>
        <dbReference type="Proteomes" id="UP000077069"/>
    </source>
</evidence>
<reference evidence="2 3" key="1">
    <citation type="submission" date="2016-05" db="EMBL/GenBank/DDBJ databases">
        <title>Comparative analysis of secretome profiles of manganese(II)-oxidizing ascomycete fungi.</title>
        <authorList>
            <consortium name="DOE Joint Genome Institute"/>
            <person name="Zeiner C.A."/>
            <person name="Purvine S.O."/>
            <person name="Zink E.M."/>
            <person name="Wu S."/>
            <person name="Pasa-Tolic L."/>
            <person name="Chaput D.L."/>
            <person name="Haridas S."/>
            <person name="Grigoriev I.V."/>
            <person name="Santelli C.M."/>
            <person name="Hansel C.M."/>
        </authorList>
    </citation>
    <scope>NUCLEOTIDE SEQUENCE [LARGE SCALE GENOMIC DNA]</scope>
    <source>
        <strain evidence="2 3">AP3s5-JAC2a</strain>
    </source>
</reference>
<protein>
    <submittedName>
        <fullName evidence="2">Uncharacterized protein</fullName>
    </submittedName>
</protein>
<feature type="compositionally biased region" description="Polar residues" evidence="1">
    <location>
        <begin position="30"/>
        <end position="45"/>
    </location>
</feature>
<dbReference type="Proteomes" id="UP000077069">
    <property type="component" value="Unassembled WGS sequence"/>
</dbReference>
<dbReference type="AlphaFoldDB" id="A0A177CUM0"/>
<evidence type="ECO:0000313" key="2">
    <source>
        <dbReference type="EMBL" id="OAG10901.1"/>
    </source>
</evidence>
<feature type="compositionally biased region" description="Low complexity" evidence="1">
    <location>
        <begin position="141"/>
        <end position="151"/>
    </location>
</feature>
<feature type="compositionally biased region" description="Basic and acidic residues" evidence="1">
    <location>
        <begin position="170"/>
        <end position="189"/>
    </location>
</feature>
<dbReference type="EMBL" id="KV441549">
    <property type="protein sequence ID" value="OAG10901.1"/>
    <property type="molecule type" value="Genomic_DNA"/>
</dbReference>
<dbReference type="InParanoid" id="A0A177CUM0"/>
<feature type="compositionally biased region" description="Pro residues" evidence="1">
    <location>
        <begin position="85"/>
        <end position="109"/>
    </location>
</feature>
<dbReference type="RefSeq" id="XP_018041266.1">
    <property type="nucleotide sequence ID" value="XM_018186537.1"/>
</dbReference>
<accession>A0A177CUM0</accession>
<feature type="region of interest" description="Disordered" evidence="1">
    <location>
        <begin position="227"/>
        <end position="303"/>
    </location>
</feature>
<feature type="region of interest" description="Disordered" evidence="1">
    <location>
        <begin position="18"/>
        <end position="199"/>
    </location>
</feature>
<evidence type="ECO:0000256" key="1">
    <source>
        <dbReference type="SAM" id="MobiDB-lite"/>
    </source>
</evidence>
<dbReference type="OrthoDB" id="3797879at2759"/>
<name>A0A177CUM0_9PLEO</name>
<feature type="compositionally biased region" description="Basic residues" evidence="1">
    <location>
        <begin position="153"/>
        <end position="169"/>
    </location>
</feature>
<organism evidence="2 3">
    <name type="scientific">Paraphaeosphaeria sporulosa</name>
    <dbReference type="NCBI Taxonomy" id="1460663"/>
    <lineage>
        <taxon>Eukaryota</taxon>
        <taxon>Fungi</taxon>
        <taxon>Dikarya</taxon>
        <taxon>Ascomycota</taxon>
        <taxon>Pezizomycotina</taxon>
        <taxon>Dothideomycetes</taxon>
        <taxon>Pleosporomycetidae</taxon>
        <taxon>Pleosporales</taxon>
        <taxon>Massarineae</taxon>
        <taxon>Didymosphaeriaceae</taxon>
        <taxon>Paraphaeosphaeria</taxon>
    </lineage>
</organism>
<feature type="compositionally biased region" description="Basic residues" evidence="1">
    <location>
        <begin position="255"/>
        <end position="265"/>
    </location>
</feature>
<keyword evidence="3" id="KW-1185">Reference proteome</keyword>